<dbReference type="EC" id="2.7.4.25" evidence="8"/>
<evidence type="ECO:0000256" key="2">
    <source>
        <dbReference type="ARBA" id="ARBA00022679"/>
    </source>
</evidence>
<dbReference type="NCBIfam" id="TIGR00017">
    <property type="entry name" value="cmk"/>
    <property type="match status" value="1"/>
</dbReference>
<dbReference type="SUPFAM" id="SSF52540">
    <property type="entry name" value="P-loop containing nucleoside triphosphate hydrolases"/>
    <property type="match status" value="1"/>
</dbReference>
<dbReference type="GO" id="GO:0005829">
    <property type="term" value="C:cytosol"/>
    <property type="evidence" value="ECO:0007669"/>
    <property type="project" value="TreeGrafter"/>
</dbReference>
<dbReference type="Pfam" id="PF02224">
    <property type="entry name" value="Cytidylate_kin"/>
    <property type="match status" value="1"/>
</dbReference>
<name>Q0AXA0_SYNWW</name>
<evidence type="ECO:0000256" key="3">
    <source>
        <dbReference type="ARBA" id="ARBA00022741"/>
    </source>
</evidence>
<keyword evidence="5 8" id="KW-0067">ATP-binding</keyword>
<dbReference type="GO" id="GO:0005524">
    <property type="term" value="F:ATP binding"/>
    <property type="evidence" value="ECO:0007669"/>
    <property type="project" value="UniProtKB-UniRule"/>
</dbReference>
<keyword evidence="11" id="KW-1185">Reference proteome</keyword>
<dbReference type="eggNOG" id="COG0283">
    <property type="taxonomic scope" value="Bacteria"/>
</dbReference>
<reference evidence="11" key="1">
    <citation type="journal article" date="2010" name="Environ. Microbiol.">
        <title>The genome of Syntrophomonas wolfei: new insights into syntrophic metabolism and biohydrogen production.</title>
        <authorList>
            <person name="Sieber J.R."/>
            <person name="Sims D.R."/>
            <person name="Han C."/>
            <person name="Kim E."/>
            <person name="Lykidis A."/>
            <person name="Lapidus A.L."/>
            <person name="McDonnald E."/>
            <person name="Rohlin L."/>
            <person name="Culley D.E."/>
            <person name="Gunsalus R."/>
            <person name="McInerney M.J."/>
        </authorList>
    </citation>
    <scope>NUCLEOTIDE SEQUENCE [LARGE SCALE GENOMIC DNA]</scope>
    <source>
        <strain evidence="11">DSM 2245B / Goettingen</strain>
    </source>
</reference>
<keyword evidence="4 8" id="KW-0418">Kinase</keyword>
<evidence type="ECO:0000313" key="11">
    <source>
        <dbReference type="Proteomes" id="UP000001968"/>
    </source>
</evidence>
<feature type="binding site" evidence="8">
    <location>
        <begin position="8"/>
        <end position="16"/>
    </location>
    <ligand>
        <name>ATP</name>
        <dbReference type="ChEBI" id="CHEBI:30616"/>
    </ligand>
</feature>
<dbReference type="PANTHER" id="PTHR21299">
    <property type="entry name" value="CYTIDYLATE KINASE/PANTOATE-BETA-ALANINE LIGASE"/>
    <property type="match status" value="1"/>
</dbReference>
<evidence type="ECO:0000256" key="4">
    <source>
        <dbReference type="ARBA" id="ARBA00022777"/>
    </source>
</evidence>
<dbReference type="Gene3D" id="3.40.50.300">
    <property type="entry name" value="P-loop containing nucleotide triphosphate hydrolases"/>
    <property type="match status" value="1"/>
</dbReference>
<evidence type="ECO:0000259" key="9">
    <source>
        <dbReference type="Pfam" id="PF02224"/>
    </source>
</evidence>
<dbReference type="EMBL" id="CP000448">
    <property type="protein sequence ID" value="ABI68654.1"/>
    <property type="molecule type" value="Genomic_DNA"/>
</dbReference>
<accession>Q0AXA0</accession>
<dbReference type="GO" id="GO:0015949">
    <property type="term" value="P:nucleobase-containing small molecule interconversion"/>
    <property type="evidence" value="ECO:0007669"/>
    <property type="project" value="TreeGrafter"/>
</dbReference>
<dbReference type="GO" id="GO:0006220">
    <property type="term" value="P:pyrimidine nucleotide metabolic process"/>
    <property type="evidence" value="ECO:0007669"/>
    <property type="project" value="UniProtKB-UniRule"/>
</dbReference>
<dbReference type="HAMAP" id="MF_00238">
    <property type="entry name" value="Cytidyl_kinase_type1"/>
    <property type="match status" value="1"/>
</dbReference>
<comment type="subcellular location">
    <subcellularLocation>
        <location evidence="8">Cytoplasm</location>
    </subcellularLocation>
</comment>
<gene>
    <name evidence="8" type="primary">cmk</name>
    <name evidence="10" type="ordered locus">Swol_1346</name>
</gene>
<comment type="catalytic activity">
    <reaction evidence="7 8">
        <text>CMP + ATP = CDP + ADP</text>
        <dbReference type="Rhea" id="RHEA:11600"/>
        <dbReference type="ChEBI" id="CHEBI:30616"/>
        <dbReference type="ChEBI" id="CHEBI:58069"/>
        <dbReference type="ChEBI" id="CHEBI:60377"/>
        <dbReference type="ChEBI" id="CHEBI:456216"/>
        <dbReference type="EC" id="2.7.4.25"/>
    </reaction>
</comment>
<keyword evidence="3 8" id="KW-0547">Nucleotide-binding</keyword>
<dbReference type="CDD" id="cd02020">
    <property type="entry name" value="CMPK"/>
    <property type="match status" value="1"/>
</dbReference>
<evidence type="ECO:0000256" key="7">
    <source>
        <dbReference type="ARBA" id="ARBA00048478"/>
    </source>
</evidence>
<dbReference type="GO" id="GO:0036430">
    <property type="term" value="F:CMP kinase activity"/>
    <property type="evidence" value="ECO:0007669"/>
    <property type="project" value="RHEA"/>
</dbReference>
<dbReference type="PANTHER" id="PTHR21299:SF2">
    <property type="entry name" value="CYTIDYLATE KINASE"/>
    <property type="match status" value="1"/>
</dbReference>
<dbReference type="KEGG" id="swo:Swol_1346"/>
<evidence type="ECO:0000313" key="10">
    <source>
        <dbReference type="EMBL" id="ABI68654.1"/>
    </source>
</evidence>
<evidence type="ECO:0000256" key="8">
    <source>
        <dbReference type="HAMAP-Rule" id="MF_00238"/>
    </source>
</evidence>
<protein>
    <recommendedName>
        <fullName evidence="8">Cytidylate kinase</fullName>
        <shortName evidence="8">CK</shortName>
        <ecNumber evidence="8">2.7.4.25</ecNumber>
    </recommendedName>
    <alternativeName>
        <fullName evidence="8">Cytidine monophosphate kinase</fullName>
        <shortName evidence="8">CMP kinase</shortName>
    </alternativeName>
</protein>
<comment type="similarity">
    <text evidence="1 8">Belongs to the cytidylate kinase family. Type 1 subfamily.</text>
</comment>
<dbReference type="GO" id="GO:0036431">
    <property type="term" value="F:dCMP kinase activity"/>
    <property type="evidence" value="ECO:0007669"/>
    <property type="project" value="InterPro"/>
</dbReference>
<dbReference type="InterPro" id="IPR003136">
    <property type="entry name" value="Cytidylate_kin"/>
</dbReference>
<dbReference type="AlphaFoldDB" id="Q0AXA0"/>
<dbReference type="InterPro" id="IPR027417">
    <property type="entry name" value="P-loop_NTPase"/>
</dbReference>
<keyword evidence="2 8" id="KW-0808">Transferase</keyword>
<comment type="catalytic activity">
    <reaction evidence="6 8">
        <text>dCMP + ATP = dCDP + ADP</text>
        <dbReference type="Rhea" id="RHEA:25094"/>
        <dbReference type="ChEBI" id="CHEBI:30616"/>
        <dbReference type="ChEBI" id="CHEBI:57566"/>
        <dbReference type="ChEBI" id="CHEBI:58593"/>
        <dbReference type="ChEBI" id="CHEBI:456216"/>
        <dbReference type="EC" id="2.7.4.25"/>
    </reaction>
</comment>
<dbReference type="Proteomes" id="UP000001968">
    <property type="component" value="Chromosome"/>
</dbReference>
<evidence type="ECO:0000256" key="6">
    <source>
        <dbReference type="ARBA" id="ARBA00047615"/>
    </source>
</evidence>
<proteinExistence type="inferred from homology"/>
<evidence type="ECO:0000256" key="5">
    <source>
        <dbReference type="ARBA" id="ARBA00022840"/>
    </source>
</evidence>
<feature type="domain" description="Cytidylate kinase" evidence="9">
    <location>
        <begin position="4"/>
        <end position="217"/>
    </location>
</feature>
<dbReference type="InterPro" id="IPR011994">
    <property type="entry name" value="Cytidylate_kinase_dom"/>
</dbReference>
<organism evidence="10 11">
    <name type="scientific">Syntrophomonas wolfei subsp. wolfei (strain DSM 2245B / Goettingen)</name>
    <dbReference type="NCBI Taxonomy" id="335541"/>
    <lineage>
        <taxon>Bacteria</taxon>
        <taxon>Bacillati</taxon>
        <taxon>Bacillota</taxon>
        <taxon>Clostridia</taxon>
        <taxon>Eubacteriales</taxon>
        <taxon>Syntrophomonadaceae</taxon>
        <taxon>Syntrophomonas</taxon>
    </lineage>
</organism>
<sequence length="219" mass="24727">MMKIAIDGPAGAGKSTVAKTLSQLMSYIYIDTGAMYRSLTWKALQTGTNLDDEKALYELATNTNIHFQKDNSQQKVFCDSFDVSEEIRSPQVSSYVSKLASYPSIRQLMVQRQQEMACNHSVVMDGRDIGECVLPDADFKFFLTASIAERARRRLAEMKSQGYEQQLEAIRDEIIKRDEDDARREVGALKVLPDSIVIDTSNMTIEQVVEKILAIIRED</sequence>
<keyword evidence="8" id="KW-0963">Cytoplasm</keyword>
<dbReference type="HOGENOM" id="CLU_079959_0_2_9"/>
<dbReference type="STRING" id="335541.Swol_1346"/>
<evidence type="ECO:0000256" key="1">
    <source>
        <dbReference type="ARBA" id="ARBA00009427"/>
    </source>
</evidence>